<evidence type="ECO:0000313" key="3">
    <source>
        <dbReference type="EMBL" id="KJE28231.1"/>
    </source>
</evidence>
<keyword evidence="1" id="KW-0812">Transmembrane</keyword>
<dbReference type="AlphaFoldDB" id="A0A0D8BVN1"/>
<comment type="caution">
    <text evidence="3">The sequence shown here is derived from an EMBL/GenBank/DDBJ whole genome shotgun (WGS) entry which is preliminary data.</text>
</comment>
<feature type="domain" description="YdbS-like PH" evidence="2">
    <location>
        <begin position="73"/>
        <end position="146"/>
    </location>
</feature>
<name>A0A0D8BVN1_GEOKU</name>
<dbReference type="InterPro" id="IPR005182">
    <property type="entry name" value="YdbS-like_PH"/>
</dbReference>
<dbReference type="PATRIC" id="fig|1462.6.peg.1461"/>
<evidence type="ECO:0000256" key="1">
    <source>
        <dbReference type="SAM" id="Phobius"/>
    </source>
</evidence>
<evidence type="ECO:0000313" key="4">
    <source>
        <dbReference type="Proteomes" id="UP000032522"/>
    </source>
</evidence>
<keyword evidence="1" id="KW-1133">Transmembrane helix</keyword>
<dbReference type="EMBL" id="JYBP01000003">
    <property type="protein sequence ID" value="KJE28231.1"/>
    <property type="molecule type" value="Genomic_DNA"/>
</dbReference>
<accession>A0A0D8BVN1</accession>
<keyword evidence="1" id="KW-0472">Membrane</keyword>
<gene>
    <name evidence="3" type="ORF">LG52_1269</name>
</gene>
<dbReference type="PANTHER" id="PTHR34473:SF2">
    <property type="entry name" value="UPF0699 TRANSMEMBRANE PROTEIN YDBT"/>
    <property type="match status" value="1"/>
</dbReference>
<dbReference type="OrthoDB" id="1750577at2"/>
<organism evidence="3 4">
    <name type="scientific">Geobacillus kaustophilus</name>
    <dbReference type="NCBI Taxonomy" id="1462"/>
    <lineage>
        <taxon>Bacteria</taxon>
        <taxon>Bacillati</taxon>
        <taxon>Bacillota</taxon>
        <taxon>Bacilli</taxon>
        <taxon>Bacillales</taxon>
        <taxon>Anoxybacillaceae</taxon>
        <taxon>Geobacillus</taxon>
        <taxon>Geobacillus thermoleovorans group</taxon>
    </lineage>
</organism>
<evidence type="ECO:0000259" key="2">
    <source>
        <dbReference type="Pfam" id="PF03703"/>
    </source>
</evidence>
<protein>
    <submittedName>
        <fullName evidence="3">Bacterial PH domain protein</fullName>
    </submittedName>
</protein>
<dbReference type="Pfam" id="PF03703">
    <property type="entry name" value="bPH_2"/>
    <property type="match status" value="1"/>
</dbReference>
<feature type="transmembrane region" description="Helical" evidence="1">
    <location>
        <begin position="21"/>
        <end position="41"/>
    </location>
</feature>
<proteinExistence type="predicted"/>
<sequence>MLHNGGRTISEQAILVWRLTGGIGALVSGAIIGGIAFLIWRFDGPDWLISILAAAWLVEAFVWVVWLPPFRQKRWRYAIREEEMEIQRGVWSTTWTLIPMNRVQYVDVRQGPLLKRYRLASIVVFTAAAAHEIPALPIEEAEDLCRLIAEWAKVADEDDA</sequence>
<dbReference type="RefSeq" id="WP_044731342.1">
    <property type="nucleotide sequence ID" value="NZ_JYBP01000003.1"/>
</dbReference>
<dbReference type="Proteomes" id="UP000032522">
    <property type="component" value="Unassembled WGS sequence"/>
</dbReference>
<reference evidence="3 4" key="1">
    <citation type="submission" date="2015-01" db="EMBL/GenBank/DDBJ databases">
        <authorList>
            <person name="Filippidou S."/>
            <person name="Jeanneret N."/>
            <person name="Russel-Delif L."/>
            <person name="Junier T."/>
            <person name="Wunderlin T."/>
            <person name="Molina V."/>
            <person name="Johnson S.L."/>
            <person name="Davenport K.W."/>
            <person name="Chain P.S."/>
            <person name="Dorador C."/>
            <person name="Junier P."/>
        </authorList>
    </citation>
    <scope>NUCLEOTIDE SEQUENCE [LARGE SCALE GENOMIC DNA]</scope>
    <source>
        <strain evidence="3 4">Et7/4</strain>
    </source>
</reference>
<feature type="transmembrane region" description="Helical" evidence="1">
    <location>
        <begin position="47"/>
        <end position="67"/>
    </location>
</feature>
<dbReference type="PANTHER" id="PTHR34473">
    <property type="entry name" value="UPF0699 TRANSMEMBRANE PROTEIN YDBS"/>
    <property type="match status" value="1"/>
</dbReference>